<reference evidence="1 2" key="1">
    <citation type="submission" date="2022-01" db="EMBL/GenBank/DDBJ databases">
        <title>A chromosomal length assembly of Cordylochernes scorpioides.</title>
        <authorList>
            <person name="Zeh D."/>
            <person name="Zeh J."/>
        </authorList>
    </citation>
    <scope>NUCLEOTIDE SEQUENCE [LARGE SCALE GENOMIC DNA]</scope>
    <source>
        <strain evidence="1">IN4F17</strain>
        <tissue evidence="1">Whole Body</tissue>
    </source>
</reference>
<accession>A0ABY6LM68</accession>
<proteinExistence type="predicted"/>
<dbReference type="Proteomes" id="UP001235939">
    <property type="component" value="Chromosome 21"/>
</dbReference>
<gene>
    <name evidence="1" type="ORF">LAZ67_21001456</name>
</gene>
<evidence type="ECO:0000313" key="1">
    <source>
        <dbReference type="EMBL" id="UYV82248.1"/>
    </source>
</evidence>
<organism evidence="1 2">
    <name type="scientific">Cordylochernes scorpioides</name>
    <dbReference type="NCBI Taxonomy" id="51811"/>
    <lineage>
        <taxon>Eukaryota</taxon>
        <taxon>Metazoa</taxon>
        <taxon>Ecdysozoa</taxon>
        <taxon>Arthropoda</taxon>
        <taxon>Chelicerata</taxon>
        <taxon>Arachnida</taxon>
        <taxon>Pseudoscorpiones</taxon>
        <taxon>Cheliferoidea</taxon>
        <taxon>Chernetidae</taxon>
        <taxon>Cordylochernes</taxon>
    </lineage>
</organism>
<protein>
    <recommendedName>
        <fullName evidence="3">Retrotransposon gag domain-containing protein</fullName>
    </recommendedName>
</protein>
<sequence length="187" mass="22274">MVIPVNGYDWIILNTLEFTPYLWRKRHLGKIPGLSNFILVEIKLDHLYVAQAVRRSRRIQGLEALEEKNKTEQAIQVSIGRQIFQPFRNPSVFFFFFGEPGHNPEKWLKEFHRVARYNHWDNTMWLANVYFFLSGTARSWFENIEEQVNSWDSFETMLSLTFGHHTNQKKLDSKIKIPSSEKKKRTL</sequence>
<evidence type="ECO:0008006" key="3">
    <source>
        <dbReference type="Google" id="ProtNLM"/>
    </source>
</evidence>
<keyword evidence="2" id="KW-1185">Reference proteome</keyword>
<dbReference type="EMBL" id="CP092883">
    <property type="protein sequence ID" value="UYV82248.1"/>
    <property type="molecule type" value="Genomic_DNA"/>
</dbReference>
<name>A0ABY6LM68_9ARAC</name>
<evidence type="ECO:0000313" key="2">
    <source>
        <dbReference type="Proteomes" id="UP001235939"/>
    </source>
</evidence>